<name>A0ABT8N5Q1_9BACL</name>
<evidence type="ECO:0000313" key="3">
    <source>
        <dbReference type="Proteomes" id="UP001172055"/>
    </source>
</evidence>
<keyword evidence="1" id="KW-0175">Coiled coil</keyword>
<dbReference type="Pfam" id="PF08876">
    <property type="entry name" value="DUF1836"/>
    <property type="match status" value="1"/>
</dbReference>
<dbReference type="RefSeq" id="WP_300986957.1">
    <property type="nucleotide sequence ID" value="NZ_CP129236.1"/>
</dbReference>
<evidence type="ECO:0000256" key="1">
    <source>
        <dbReference type="SAM" id="Coils"/>
    </source>
</evidence>
<accession>A0ABT8N5Q1</accession>
<organism evidence="2 3">
    <name type="scientific">Planococcus shixiaomingii</name>
    <dbReference type="NCBI Taxonomy" id="3058393"/>
    <lineage>
        <taxon>Bacteria</taxon>
        <taxon>Bacillati</taxon>
        <taxon>Bacillota</taxon>
        <taxon>Bacilli</taxon>
        <taxon>Bacillales</taxon>
        <taxon>Caryophanaceae</taxon>
        <taxon>Planococcus</taxon>
    </lineage>
</organism>
<protein>
    <submittedName>
        <fullName evidence="2">DUF1836 domain-containing protein</fullName>
    </submittedName>
</protein>
<dbReference type="EMBL" id="JAUJWV010000003">
    <property type="protein sequence ID" value="MDN7243221.1"/>
    <property type="molecule type" value="Genomic_DNA"/>
</dbReference>
<dbReference type="InterPro" id="IPR014975">
    <property type="entry name" value="DUF1836"/>
</dbReference>
<gene>
    <name evidence="2" type="ORF">QWY14_15560</name>
</gene>
<sequence>MEKRRPLIDKQILQNQIQVEDIPKIDLYIDQVIQLFETGFTESKRNDKEKILTKTMINNYAKGKLFYPLHSKKYSRNHVMLISLIYQMKSVLSINDIKQVLDGINEKAAQQDLDLQPFYTSYLHIQKGNIESFAAELERQEEEVAKQMQKAGDMEEFEQVLLIASLVHTSNLYKRAAEKLLDGMNERVES</sequence>
<proteinExistence type="predicted"/>
<dbReference type="Proteomes" id="UP001172055">
    <property type="component" value="Unassembled WGS sequence"/>
</dbReference>
<dbReference type="PANTHER" id="PTHR40056:SF1">
    <property type="entry name" value="DUF1836 DOMAIN-CONTAINING PROTEIN"/>
    <property type="match status" value="1"/>
</dbReference>
<evidence type="ECO:0000313" key="2">
    <source>
        <dbReference type="EMBL" id="MDN7243221.1"/>
    </source>
</evidence>
<comment type="caution">
    <text evidence="2">The sequence shown here is derived from an EMBL/GenBank/DDBJ whole genome shotgun (WGS) entry which is preliminary data.</text>
</comment>
<reference evidence="2 3" key="1">
    <citation type="submission" date="2023-06" db="EMBL/GenBank/DDBJ databases">
        <title>Novel species in genus Planococcus.</title>
        <authorList>
            <person name="Ning S."/>
        </authorList>
    </citation>
    <scope>NUCLEOTIDE SEQUENCE [LARGE SCALE GENOMIC DNA]</scope>
    <source>
        <strain evidence="2 3">N028</strain>
    </source>
</reference>
<feature type="coiled-coil region" evidence="1">
    <location>
        <begin position="123"/>
        <end position="154"/>
    </location>
</feature>
<dbReference type="PANTHER" id="PTHR40056">
    <property type="entry name" value="HYPOTHETICAL CYTOSOLIC PROTEIN"/>
    <property type="match status" value="1"/>
</dbReference>
<keyword evidence="3" id="KW-1185">Reference proteome</keyword>